<organism evidence="1 2">
    <name type="scientific">Chryseobacterium lathyri</name>
    <dbReference type="NCBI Taxonomy" id="395933"/>
    <lineage>
        <taxon>Bacteria</taxon>
        <taxon>Pseudomonadati</taxon>
        <taxon>Bacteroidota</taxon>
        <taxon>Flavobacteriia</taxon>
        <taxon>Flavobacteriales</taxon>
        <taxon>Weeksellaceae</taxon>
        <taxon>Chryseobacterium group</taxon>
        <taxon>Chryseobacterium</taxon>
    </lineage>
</organism>
<dbReference type="RefSeq" id="WP_111954370.1">
    <property type="nucleotide sequence ID" value="NZ_BJYI01000006.1"/>
</dbReference>
<dbReference type="EMBL" id="BJYI01000006">
    <property type="protein sequence ID" value="GEN72130.1"/>
    <property type="molecule type" value="Genomic_DNA"/>
</dbReference>
<dbReference type="AlphaFoldDB" id="A0A511YAB1"/>
<comment type="caution">
    <text evidence="1">The sequence shown here is derived from an EMBL/GenBank/DDBJ whole genome shotgun (WGS) entry which is preliminary data.</text>
</comment>
<proteinExistence type="predicted"/>
<evidence type="ECO:0000313" key="1">
    <source>
        <dbReference type="EMBL" id="GEN72130.1"/>
    </source>
</evidence>
<dbReference type="OrthoDB" id="1258604at2"/>
<protein>
    <submittedName>
        <fullName evidence="1">Uncharacterized protein</fullName>
    </submittedName>
</protein>
<gene>
    <name evidence="1" type="ORF">CLA01_22020</name>
</gene>
<sequence length="214" mass="25584">MKNNILFLTALLLCNVFYSQKVNELDSLRVKFCKKNCKEYKRDILLKSKGQINPNDFDNKYFERFSIPSVQRMKIFPFNEYDSIYIANPNLIKDIDEPRNYLDAKFHNQIRAISLSEKERLSNILFNYSKKNIFIRTGLSNSVGCDCIQEEYPKVILLFRKNGKFEKFIAFPDNGKDRYNFTYEEYQNFDWSMEKENMILELFSKDILPDQNCK</sequence>
<name>A0A511YAB1_9FLAO</name>
<dbReference type="Proteomes" id="UP000321150">
    <property type="component" value="Unassembled WGS sequence"/>
</dbReference>
<accession>A0A511YAB1</accession>
<reference evidence="1 2" key="1">
    <citation type="submission" date="2019-07" db="EMBL/GenBank/DDBJ databases">
        <title>Whole genome shotgun sequence of Chryseobacterium lathyri NBRC 105250.</title>
        <authorList>
            <person name="Hosoyama A."/>
            <person name="Uohara A."/>
            <person name="Ohji S."/>
            <person name="Ichikawa N."/>
        </authorList>
    </citation>
    <scope>NUCLEOTIDE SEQUENCE [LARGE SCALE GENOMIC DNA]</scope>
    <source>
        <strain evidence="1 2">NBRC 105250</strain>
    </source>
</reference>
<evidence type="ECO:0000313" key="2">
    <source>
        <dbReference type="Proteomes" id="UP000321150"/>
    </source>
</evidence>